<evidence type="ECO:0000313" key="7">
    <source>
        <dbReference type="Proteomes" id="UP001597526"/>
    </source>
</evidence>
<dbReference type="Gene3D" id="2.120.10.30">
    <property type="entry name" value="TolB, C-terminal domain"/>
    <property type="match status" value="1"/>
</dbReference>
<comment type="subcellular location">
    <subcellularLocation>
        <location evidence="1">Cell outer membrane</location>
    </subcellularLocation>
</comment>
<dbReference type="SUPFAM" id="SSF82171">
    <property type="entry name" value="DPP6 N-terminal domain-like"/>
    <property type="match status" value="1"/>
</dbReference>
<dbReference type="InterPro" id="IPR011990">
    <property type="entry name" value="TPR-like_helical_dom_sf"/>
</dbReference>
<dbReference type="EMBL" id="JBHULB010000008">
    <property type="protein sequence ID" value="MFD2587046.1"/>
    <property type="molecule type" value="Genomic_DNA"/>
</dbReference>
<evidence type="ECO:0000256" key="1">
    <source>
        <dbReference type="ARBA" id="ARBA00004442"/>
    </source>
</evidence>
<evidence type="ECO:0000256" key="3">
    <source>
        <dbReference type="ARBA" id="ARBA00023237"/>
    </source>
</evidence>
<evidence type="ECO:0000256" key="2">
    <source>
        <dbReference type="ARBA" id="ARBA00023136"/>
    </source>
</evidence>
<dbReference type="InterPro" id="IPR011042">
    <property type="entry name" value="6-blade_b-propeller_TolB-like"/>
</dbReference>
<dbReference type="PANTHER" id="PTHR30329:SF21">
    <property type="entry name" value="LIPOPROTEIN YIAD-RELATED"/>
    <property type="match status" value="1"/>
</dbReference>
<evidence type="ECO:0000259" key="5">
    <source>
        <dbReference type="PROSITE" id="PS51123"/>
    </source>
</evidence>
<dbReference type="PRINTS" id="PR01021">
    <property type="entry name" value="OMPADOMAIN"/>
</dbReference>
<organism evidence="6 7">
    <name type="scientific">Croceitalea marina</name>
    <dbReference type="NCBI Taxonomy" id="1775166"/>
    <lineage>
        <taxon>Bacteria</taxon>
        <taxon>Pseudomonadati</taxon>
        <taxon>Bacteroidota</taxon>
        <taxon>Flavobacteriia</taxon>
        <taxon>Flavobacteriales</taxon>
        <taxon>Flavobacteriaceae</taxon>
        <taxon>Croceitalea</taxon>
    </lineage>
</organism>
<dbReference type="Pfam" id="PF07676">
    <property type="entry name" value="PD40"/>
    <property type="match status" value="3"/>
</dbReference>
<dbReference type="InterPro" id="IPR050330">
    <property type="entry name" value="Bact_OuterMem_StrucFunc"/>
</dbReference>
<dbReference type="PANTHER" id="PTHR30329">
    <property type="entry name" value="STATOR ELEMENT OF FLAGELLAR MOTOR COMPLEX"/>
    <property type="match status" value="1"/>
</dbReference>
<reference evidence="7" key="1">
    <citation type="journal article" date="2019" name="Int. J. Syst. Evol. Microbiol.">
        <title>The Global Catalogue of Microorganisms (GCM) 10K type strain sequencing project: providing services to taxonomists for standard genome sequencing and annotation.</title>
        <authorList>
            <consortium name="The Broad Institute Genomics Platform"/>
            <consortium name="The Broad Institute Genome Sequencing Center for Infectious Disease"/>
            <person name="Wu L."/>
            <person name="Ma J."/>
        </authorList>
    </citation>
    <scope>NUCLEOTIDE SEQUENCE [LARGE SCALE GENOMIC DNA]</scope>
    <source>
        <strain evidence="7">KCTC 52368</strain>
    </source>
</reference>
<dbReference type="InterPro" id="IPR006665">
    <property type="entry name" value="OmpA-like"/>
</dbReference>
<dbReference type="Proteomes" id="UP001597526">
    <property type="component" value="Unassembled WGS sequence"/>
</dbReference>
<dbReference type="SUPFAM" id="SSF103088">
    <property type="entry name" value="OmpA-like"/>
    <property type="match status" value="1"/>
</dbReference>
<dbReference type="RefSeq" id="WP_377766598.1">
    <property type="nucleotide sequence ID" value="NZ_JBHULB010000008.1"/>
</dbReference>
<dbReference type="InterPro" id="IPR011659">
    <property type="entry name" value="WD40"/>
</dbReference>
<dbReference type="Gene3D" id="2.60.40.1120">
    <property type="entry name" value="Carboxypeptidase-like, regulatory domain"/>
    <property type="match status" value="1"/>
</dbReference>
<sequence>MTKLRYIPALIIVLSIFSGNAQKNEKAKRAKIDYEAFAYQDAIGTYEDMVEAGYTSQEIFQNLGNANYLNANYEEAAKWYGQLFTMDSVQIEANYYFRYAQSLKSLKQYEKSHEWMEQFIKRSKVDGRASKFTNNRNYLEDIKKRSGRYEISLADINSKSSDFAPSFFGNQLVFSSARDTGIATRRIHEWNDTPFLNLFSGTMDENGNANNPKRFSKTLNAKTHESSTVFTKDGKTIYFTRNNSDNGRRFSRDKKGVSRLKIFRADLVEGEWKNIIALPFNGDDYSTAHPTLDRDEKRLFFASDRPGTFGASDIWVVELFDDGNFGEPVNLGPEINTEGRETFPFITDNDILYFASDGHPGLGGLDVFASEILPNRPKEVLNLGEPVNSDEDDFSFIIDTESKKGYFASNRPNGLGSDDIYSFQETEPLVFKCISNISGIVKNSDDGSILANTSVEIFGTNGNVLTSTKSNEKGQFSAAFECDGTDYTIVGTKRGFDDGKTQFNLKTSKEINNLELLLKPEEKQAKEGTDLTKLLELRPIYFDLDKSAIRPDAIVELEKVRDYMRQFPKSKITIKSHTDSRGDDSYNLSLSKRRAKATLNYLVNKGISSSRLKAKGYGEKQLLNRCTNGIDCTNEEHDINRRSEFIIE</sequence>
<keyword evidence="7" id="KW-1185">Reference proteome</keyword>
<dbReference type="SUPFAM" id="SSF49464">
    <property type="entry name" value="Carboxypeptidase regulatory domain-like"/>
    <property type="match status" value="1"/>
</dbReference>
<evidence type="ECO:0000256" key="4">
    <source>
        <dbReference type="PROSITE-ProRule" id="PRU00473"/>
    </source>
</evidence>
<dbReference type="InterPro" id="IPR006664">
    <property type="entry name" value="OMP_bac"/>
</dbReference>
<dbReference type="PROSITE" id="PS51123">
    <property type="entry name" value="OMPA_2"/>
    <property type="match status" value="1"/>
</dbReference>
<dbReference type="InterPro" id="IPR008969">
    <property type="entry name" value="CarboxyPept-like_regulatory"/>
</dbReference>
<comment type="caution">
    <text evidence="6">The sequence shown here is derived from an EMBL/GenBank/DDBJ whole genome shotgun (WGS) entry which is preliminary data.</text>
</comment>
<feature type="domain" description="OmpA-like" evidence="5">
    <location>
        <begin position="529"/>
        <end position="648"/>
    </location>
</feature>
<keyword evidence="2 4" id="KW-0472">Membrane</keyword>
<name>A0ABW5MW81_9FLAO</name>
<keyword evidence="3" id="KW-0998">Cell outer membrane</keyword>
<evidence type="ECO:0000313" key="6">
    <source>
        <dbReference type="EMBL" id="MFD2587046.1"/>
    </source>
</evidence>
<dbReference type="Pfam" id="PF00691">
    <property type="entry name" value="OmpA"/>
    <property type="match status" value="1"/>
</dbReference>
<accession>A0ABW5MW81</accession>
<dbReference type="InterPro" id="IPR036737">
    <property type="entry name" value="OmpA-like_sf"/>
</dbReference>
<proteinExistence type="predicted"/>
<gene>
    <name evidence="6" type="ORF">ACFSQJ_08895</name>
</gene>
<dbReference type="Gene3D" id="3.30.1330.60">
    <property type="entry name" value="OmpA-like domain"/>
    <property type="match status" value="1"/>
</dbReference>
<dbReference type="CDD" id="cd07185">
    <property type="entry name" value="OmpA_C-like"/>
    <property type="match status" value="1"/>
</dbReference>
<protein>
    <submittedName>
        <fullName evidence="6">OmpA family protein</fullName>
    </submittedName>
</protein>
<dbReference type="Gene3D" id="1.25.40.10">
    <property type="entry name" value="Tetratricopeptide repeat domain"/>
    <property type="match status" value="1"/>
</dbReference>
<dbReference type="SUPFAM" id="SSF48452">
    <property type="entry name" value="TPR-like"/>
    <property type="match status" value="1"/>
</dbReference>